<dbReference type="RefSeq" id="WP_174403861.1">
    <property type="nucleotide sequence ID" value="NZ_BLVO01000004.1"/>
</dbReference>
<name>A0A7J0BG59_9BACT</name>
<dbReference type="EMBL" id="BLVO01000004">
    <property type="protein sequence ID" value="GFM32191.1"/>
    <property type="molecule type" value="Genomic_DNA"/>
</dbReference>
<feature type="chain" id="PRO_5029595085" evidence="1">
    <location>
        <begin position="27"/>
        <end position="261"/>
    </location>
</feature>
<comment type="caution">
    <text evidence="2">The sequence shown here is derived from an EMBL/GenBank/DDBJ whole genome shotgun (WGS) entry which is preliminary data.</text>
</comment>
<dbReference type="AlphaFoldDB" id="A0A7J0BG59"/>
<dbReference type="Pfam" id="PF10670">
    <property type="entry name" value="DUF4198"/>
    <property type="match status" value="1"/>
</dbReference>
<accession>A0A7J0BG59</accession>
<evidence type="ECO:0000313" key="3">
    <source>
        <dbReference type="Proteomes" id="UP000503840"/>
    </source>
</evidence>
<proteinExistence type="predicted"/>
<dbReference type="GO" id="GO:0016874">
    <property type="term" value="F:ligase activity"/>
    <property type="evidence" value="ECO:0007669"/>
    <property type="project" value="UniProtKB-KW"/>
</dbReference>
<organism evidence="2 3">
    <name type="scientific">Desulfovibrio subterraneus</name>
    <dbReference type="NCBI Taxonomy" id="2718620"/>
    <lineage>
        <taxon>Bacteria</taxon>
        <taxon>Pseudomonadati</taxon>
        <taxon>Thermodesulfobacteriota</taxon>
        <taxon>Desulfovibrionia</taxon>
        <taxon>Desulfovibrionales</taxon>
        <taxon>Desulfovibrionaceae</taxon>
        <taxon>Desulfovibrio</taxon>
    </lineage>
</organism>
<evidence type="ECO:0000256" key="1">
    <source>
        <dbReference type="SAM" id="SignalP"/>
    </source>
</evidence>
<gene>
    <name evidence="2" type="ORF">DSM101010T_05560</name>
</gene>
<keyword evidence="1" id="KW-0732">Signal</keyword>
<protein>
    <submittedName>
        <fullName evidence="2">ATP-dependent DNA ligase</fullName>
    </submittedName>
</protein>
<keyword evidence="3" id="KW-1185">Reference proteome</keyword>
<dbReference type="Proteomes" id="UP000503840">
    <property type="component" value="Unassembled WGS sequence"/>
</dbReference>
<keyword evidence="2" id="KW-0436">Ligase</keyword>
<feature type="signal peptide" evidence="1">
    <location>
        <begin position="1"/>
        <end position="26"/>
    </location>
</feature>
<evidence type="ECO:0000313" key="2">
    <source>
        <dbReference type="EMBL" id="GFM32191.1"/>
    </source>
</evidence>
<sequence length="261" mass="29026">MRRVFPRAALSCLALVAMLWASSANAHFGMVIPGNNAISPETKSTELQVSFSHPFEMVGMDLVKPKAFFVTSAGKKTDLLPTLTETRVMDHQAWKTTYKFARPGVYMFGLEPTPYWEPEEDCFIIHYTKTIIAAFGDESGWDEPMGLKTEIVPMTRPFGNYAGNSFTGQVLRDGKPLPFAEVEVEYYNKDNKFAAPTEYHVTQVVKADANGVFTFACPLAGWWGFAALSTADFQLKAPDGAMKDVEIGAVLWIKLDGWTKK</sequence>
<reference evidence="2 3" key="1">
    <citation type="submission" date="2020-05" db="EMBL/GenBank/DDBJ databases">
        <title>Draft genome sequence of Desulfovibrio sp. strain HN2T.</title>
        <authorList>
            <person name="Ueno A."/>
            <person name="Tamazawa S."/>
            <person name="Tamamura S."/>
            <person name="Murakami T."/>
            <person name="Kiyama T."/>
            <person name="Inomata H."/>
            <person name="Amano Y."/>
            <person name="Miyakawa K."/>
            <person name="Tamaki H."/>
            <person name="Naganuma T."/>
            <person name="Kaneko K."/>
        </authorList>
    </citation>
    <scope>NUCLEOTIDE SEQUENCE [LARGE SCALE GENOMIC DNA]</scope>
    <source>
        <strain evidence="2 3">HN2</strain>
    </source>
</reference>
<dbReference type="InterPro" id="IPR019613">
    <property type="entry name" value="DUF4198"/>
</dbReference>